<evidence type="ECO:0008006" key="9">
    <source>
        <dbReference type="Google" id="ProtNLM"/>
    </source>
</evidence>
<dbReference type="GO" id="GO:0005506">
    <property type="term" value="F:iron ion binding"/>
    <property type="evidence" value="ECO:0007669"/>
    <property type="project" value="InterPro"/>
</dbReference>
<evidence type="ECO:0000256" key="4">
    <source>
        <dbReference type="ARBA" id="ARBA00022723"/>
    </source>
</evidence>
<dbReference type="InterPro" id="IPR036396">
    <property type="entry name" value="Cyt_P450_sf"/>
</dbReference>
<evidence type="ECO:0000256" key="5">
    <source>
        <dbReference type="ARBA" id="ARBA00023004"/>
    </source>
</evidence>
<organism evidence="7 8">
    <name type="scientific">Immersiella caudata</name>
    <dbReference type="NCBI Taxonomy" id="314043"/>
    <lineage>
        <taxon>Eukaryota</taxon>
        <taxon>Fungi</taxon>
        <taxon>Dikarya</taxon>
        <taxon>Ascomycota</taxon>
        <taxon>Pezizomycotina</taxon>
        <taxon>Sordariomycetes</taxon>
        <taxon>Sordariomycetidae</taxon>
        <taxon>Sordariales</taxon>
        <taxon>Lasiosphaeriaceae</taxon>
        <taxon>Immersiella</taxon>
    </lineage>
</organism>
<evidence type="ECO:0000313" key="7">
    <source>
        <dbReference type="EMBL" id="KAK0627962.1"/>
    </source>
</evidence>
<keyword evidence="6" id="KW-0503">Monooxygenase</keyword>
<evidence type="ECO:0000256" key="2">
    <source>
        <dbReference type="ARBA" id="ARBA00010617"/>
    </source>
</evidence>
<dbReference type="Proteomes" id="UP001175000">
    <property type="component" value="Unassembled WGS sequence"/>
</dbReference>
<evidence type="ECO:0000313" key="8">
    <source>
        <dbReference type="Proteomes" id="UP001175000"/>
    </source>
</evidence>
<keyword evidence="6" id="KW-0560">Oxidoreductase</keyword>
<dbReference type="AlphaFoldDB" id="A0AA39X610"/>
<dbReference type="InterPro" id="IPR001128">
    <property type="entry name" value="Cyt_P450"/>
</dbReference>
<protein>
    <recommendedName>
        <fullName evidence="9">Cytochrome P450</fullName>
    </recommendedName>
</protein>
<comment type="caution">
    <text evidence="7">The sequence shown here is derived from an EMBL/GenBank/DDBJ whole genome shotgun (WGS) entry which is preliminary data.</text>
</comment>
<evidence type="ECO:0000256" key="1">
    <source>
        <dbReference type="ARBA" id="ARBA00001971"/>
    </source>
</evidence>
<comment type="cofactor">
    <cofactor evidence="1">
        <name>heme</name>
        <dbReference type="ChEBI" id="CHEBI:30413"/>
    </cofactor>
</comment>
<comment type="similarity">
    <text evidence="2 6">Belongs to the cytochrome P450 family.</text>
</comment>
<evidence type="ECO:0000256" key="3">
    <source>
        <dbReference type="ARBA" id="ARBA00022617"/>
    </source>
</evidence>
<gene>
    <name evidence="7" type="ORF">B0T14DRAFT_601066</name>
</gene>
<dbReference type="EMBL" id="JAULSU010000002">
    <property type="protein sequence ID" value="KAK0627962.1"/>
    <property type="molecule type" value="Genomic_DNA"/>
</dbReference>
<reference evidence="7" key="1">
    <citation type="submission" date="2023-06" db="EMBL/GenBank/DDBJ databases">
        <title>Genome-scale phylogeny and comparative genomics of the fungal order Sordariales.</title>
        <authorList>
            <consortium name="Lawrence Berkeley National Laboratory"/>
            <person name="Hensen N."/>
            <person name="Bonometti L."/>
            <person name="Westerberg I."/>
            <person name="Brannstrom I.O."/>
            <person name="Guillou S."/>
            <person name="Cros-Aarteil S."/>
            <person name="Calhoun S."/>
            <person name="Haridas S."/>
            <person name="Kuo A."/>
            <person name="Mondo S."/>
            <person name="Pangilinan J."/>
            <person name="Riley R."/>
            <person name="Labutti K."/>
            <person name="Andreopoulos B."/>
            <person name="Lipzen A."/>
            <person name="Chen C."/>
            <person name="Yanf M."/>
            <person name="Daum C."/>
            <person name="Ng V."/>
            <person name="Clum A."/>
            <person name="Steindorff A."/>
            <person name="Ohm R."/>
            <person name="Martin F."/>
            <person name="Silar P."/>
            <person name="Natvig D."/>
            <person name="Lalanne C."/>
            <person name="Gautier V."/>
            <person name="Ament-Velasquez S.L."/>
            <person name="Kruys A."/>
            <person name="Hutchinson M.I."/>
            <person name="Powell A.J."/>
            <person name="Barry K."/>
            <person name="Miller A.N."/>
            <person name="Grigoriev I.V."/>
            <person name="Debuchy R."/>
            <person name="Gladieux P."/>
            <person name="Thoren M.H."/>
            <person name="Johannesson H."/>
        </authorList>
    </citation>
    <scope>NUCLEOTIDE SEQUENCE</scope>
    <source>
        <strain evidence="7">CBS 606.72</strain>
    </source>
</reference>
<keyword evidence="5 6" id="KW-0408">Iron</keyword>
<accession>A0AA39X610</accession>
<dbReference type="GO" id="GO:0016705">
    <property type="term" value="F:oxidoreductase activity, acting on paired donors, with incorporation or reduction of molecular oxygen"/>
    <property type="evidence" value="ECO:0007669"/>
    <property type="project" value="InterPro"/>
</dbReference>
<dbReference type="InterPro" id="IPR050121">
    <property type="entry name" value="Cytochrome_P450_monoxygenase"/>
</dbReference>
<dbReference type="GO" id="GO:0020037">
    <property type="term" value="F:heme binding"/>
    <property type="evidence" value="ECO:0007669"/>
    <property type="project" value="InterPro"/>
</dbReference>
<keyword evidence="8" id="KW-1185">Reference proteome</keyword>
<dbReference type="Pfam" id="PF00067">
    <property type="entry name" value="p450"/>
    <property type="match status" value="1"/>
</dbReference>
<evidence type="ECO:0000256" key="6">
    <source>
        <dbReference type="RuleBase" id="RU000461"/>
    </source>
</evidence>
<dbReference type="SUPFAM" id="SSF48264">
    <property type="entry name" value="Cytochrome P450"/>
    <property type="match status" value="1"/>
</dbReference>
<dbReference type="PANTHER" id="PTHR24305:SF166">
    <property type="entry name" value="CYTOCHROME P450 12A4, MITOCHONDRIAL-RELATED"/>
    <property type="match status" value="1"/>
</dbReference>
<keyword evidence="4 6" id="KW-0479">Metal-binding</keyword>
<dbReference type="Gene3D" id="1.10.630.10">
    <property type="entry name" value="Cytochrome P450"/>
    <property type="match status" value="1"/>
</dbReference>
<sequence>MLDTTIKETLYRAITASITTCRVLADTEVLGYCIRKGSNVLLNLRIDKKPFNVDERRRSATSQAAQAKHWRGGFDSPSGQHLDTFEPRRWLALDPTTGKEVFDAYALPSLTFGGGLRGCFGKRLAMLELRIIISTLMLNFEFLPLREEMSGLEAEEEVFRKPKTAFVKLWARDRASEARAIVAFGRVRETEGQSSRCILLYYYRRANPEHLAVFFTLVKPPLDSSMPASPLSGQRPWRGGLVATDTAQGFSAPYQLADSGGRVEDIRMRVFFDGLAARGLCQRTLRVNYQDLPY</sequence>
<dbReference type="PANTHER" id="PTHR24305">
    <property type="entry name" value="CYTOCHROME P450"/>
    <property type="match status" value="1"/>
</dbReference>
<proteinExistence type="inferred from homology"/>
<dbReference type="InterPro" id="IPR017972">
    <property type="entry name" value="Cyt_P450_CS"/>
</dbReference>
<dbReference type="GO" id="GO:0004497">
    <property type="term" value="F:monooxygenase activity"/>
    <property type="evidence" value="ECO:0007669"/>
    <property type="project" value="UniProtKB-KW"/>
</dbReference>
<keyword evidence="3 6" id="KW-0349">Heme</keyword>
<dbReference type="PROSITE" id="PS00086">
    <property type="entry name" value="CYTOCHROME_P450"/>
    <property type="match status" value="1"/>
</dbReference>
<name>A0AA39X610_9PEZI</name>